<feature type="compositionally biased region" description="Polar residues" evidence="1">
    <location>
        <begin position="25"/>
        <end position="35"/>
    </location>
</feature>
<dbReference type="AlphaFoldDB" id="A0A5B2TX97"/>
<comment type="caution">
    <text evidence="2">The sequence shown here is derived from an EMBL/GenBank/DDBJ whole genome shotgun (WGS) entry which is preliminary data.</text>
</comment>
<feature type="region of interest" description="Disordered" evidence="1">
    <location>
        <begin position="1"/>
        <end position="41"/>
    </location>
</feature>
<sequence length="131" mass="14955">MSNTKTSTSKAEEKKATEKVAEQKPTANAQKMSTTKVDEILNPSASHRIKRMENFKLLAERHQFLTKKKDELDKFIISSDGTKERIVLKNAEGYEFEVSNSQVVEKVVAVMQSELDLFIDRSEQEVLSYNI</sequence>
<protein>
    <submittedName>
        <fullName evidence="2">Uncharacterized protein</fullName>
    </submittedName>
</protein>
<proteinExistence type="predicted"/>
<evidence type="ECO:0000256" key="1">
    <source>
        <dbReference type="SAM" id="MobiDB-lite"/>
    </source>
</evidence>
<evidence type="ECO:0000313" key="2">
    <source>
        <dbReference type="EMBL" id="KAA2218250.1"/>
    </source>
</evidence>
<gene>
    <name evidence="2" type="ORF">F0361_01120</name>
</gene>
<accession>A0A5B2TX97</accession>
<feature type="compositionally biased region" description="Basic and acidic residues" evidence="1">
    <location>
        <begin position="10"/>
        <end position="22"/>
    </location>
</feature>
<dbReference type="EMBL" id="VUOE01000001">
    <property type="protein sequence ID" value="KAA2218250.1"/>
    <property type="molecule type" value="Genomic_DNA"/>
</dbReference>
<organism evidence="2 3">
    <name type="scientific">Maribacter flavus</name>
    <dbReference type="NCBI Taxonomy" id="1658664"/>
    <lineage>
        <taxon>Bacteria</taxon>
        <taxon>Pseudomonadati</taxon>
        <taxon>Bacteroidota</taxon>
        <taxon>Flavobacteriia</taxon>
        <taxon>Flavobacteriales</taxon>
        <taxon>Flavobacteriaceae</taxon>
        <taxon>Maribacter</taxon>
    </lineage>
</organism>
<evidence type="ECO:0000313" key="3">
    <source>
        <dbReference type="Proteomes" id="UP000323188"/>
    </source>
</evidence>
<dbReference type="RefSeq" id="WP_154916870.1">
    <property type="nucleotide sequence ID" value="NZ_VUOE01000001.1"/>
</dbReference>
<reference evidence="2 3" key="1">
    <citation type="submission" date="2019-09" db="EMBL/GenBank/DDBJ databases">
        <authorList>
            <person name="Khan S.A."/>
            <person name="Jeon C.O."/>
            <person name="Chun B.H."/>
            <person name="Jeong S.E."/>
        </authorList>
    </citation>
    <scope>NUCLEOTIDE SEQUENCE [LARGE SCALE GENOMIC DNA]</scope>
    <source>
        <strain evidence="2 3">KCTC 42508</strain>
    </source>
</reference>
<name>A0A5B2TX97_9FLAO</name>
<dbReference type="Proteomes" id="UP000323188">
    <property type="component" value="Unassembled WGS sequence"/>
</dbReference>